<name>A0AAV3U2G7_9ALTE</name>
<protein>
    <submittedName>
        <fullName evidence="2">Uncharacterized protein</fullName>
    </submittedName>
</protein>
<evidence type="ECO:0000313" key="2">
    <source>
        <dbReference type="EMBL" id="GAA4943233.1"/>
    </source>
</evidence>
<keyword evidence="1" id="KW-1133">Transmembrane helix</keyword>
<reference evidence="3" key="1">
    <citation type="journal article" date="2019" name="Int. J. Syst. Evol. Microbiol.">
        <title>The Global Catalogue of Microorganisms (GCM) 10K type strain sequencing project: providing services to taxonomists for standard genome sequencing and annotation.</title>
        <authorList>
            <consortium name="The Broad Institute Genomics Platform"/>
            <consortium name="The Broad Institute Genome Sequencing Center for Infectious Disease"/>
            <person name="Wu L."/>
            <person name="Ma J."/>
        </authorList>
    </citation>
    <scope>NUCLEOTIDE SEQUENCE [LARGE SCALE GENOMIC DNA]</scope>
    <source>
        <strain evidence="3">JCM 19134</strain>
    </source>
</reference>
<dbReference type="EMBL" id="BAABLX010000017">
    <property type="protein sequence ID" value="GAA4943233.1"/>
    <property type="molecule type" value="Genomic_DNA"/>
</dbReference>
<feature type="transmembrane region" description="Helical" evidence="1">
    <location>
        <begin position="23"/>
        <end position="46"/>
    </location>
</feature>
<keyword evidence="1" id="KW-0812">Transmembrane</keyword>
<dbReference type="Proteomes" id="UP001409585">
    <property type="component" value="Unassembled WGS sequence"/>
</dbReference>
<keyword evidence="3" id="KW-1185">Reference proteome</keyword>
<gene>
    <name evidence="2" type="ORF">GCM10025791_22420</name>
</gene>
<sequence>MVRTAQILPNLTHEYLRRLPTGYLLFAGECGVYLSSAVFITTYVIAMTRPRNTQVLDVNYLGRSATIMMAG</sequence>
<organism evidence="2 3">
    <name type="scientific">Halioxenophilus aromaticivorans</name>
    <dbReference type="NCBI Taxonomy" id="1306992"/>
    <lineage>
        <taxon>Bacteria</taxon>
        <taxon>Pseudomonadati</taxon>
        <taxon>Pseudomonadota</taxon>
        <taxon>Gammaproteobacteria</taxon>
        <taxon>Alteromonadales</taxon>
        <taxon>Alteromonadaceae</taxon>
        <taxon>Halioxenophilus</taxon>
    </lineage>
</organism>
<proteinExistence type="predicted"/>
<evidence type="ECO:0000256" key="1">
    <source>
        <dbReference type="SAM" id="Phobius"/>
    </source>
</evidence>
<dbReference type="AlphaFoldDB" id="A0AAV3U2G7"/>
<accession>A0AAV3U2G7</accession>
<evidence type="ECO:0000313" key="3">
    <source>
        <dbReference type="Proteomes" id="UP001409585"/>
    </source>
</evidence>
<keyword evidence="1" id="KW-0472">Membrane</keyword>
<comment type="caution">
    <text evidence="2">The sequence shown here is derived from an EMBL/GenBank/DDBJ whole genome shotgun (WGS) entry which is preliminary data.</text>
</comment>